<feature type="compositionally biased region" description="Polar residues" evidence="8">
    <location>
        <begin position="588"/>
        <end position="608"/>
    </location>
</feature>
<dbReference type="GeneID" id="111121156"/>
<feature type="transmembrane region" description="Helical" evidence="7">
    <location>
        <begin position="204"/>
        <end position="228"/>
    </location>
</feature>
<keyword evidence="6 7" id="KW-0472">Membrane</keyword>
<dbReference type="InterPro" id="IPR018629">
    <property type="entry name" value="XK-rel"/>
</dbReference>
<dbReference type="OrthoDB" id="6356248at2759"/>
<dbReference type="Pfam" id="PF09815">
    <property type="entry name" value="XK-related"/>
    <property type="match status" value="1"/>
</dbReference>
<feature type="region of interest" description="Disordered" evidence="8">
    <location>
        <begin position="499"/>
        <end position="554"/>
    </location>
</feature>
<dbReference type="PANTHER" id="PTHR16024">
    <property type="entry name" value="XK-RELATED PROTEIN"/>
    <property type="match status" value="1"/>
</dbReference>
<evidence type="ECO:0000256" key="3">
    <source>
        <dbReference type="ARBA" id="ARBA00022475"/>
    </source>
</evidence>
<evidence type="ECO:0000313" key="10">
    <source>
        <dbReference type="RefSeq" id="XP_022318010.1"/>
    </source>
</evidence>
<evidence type="ECO:0000256" key="1">
    <source>
        <dbReference type="ARBA" id="ARBA00004651"/>
    </source>
</evidence>
<feature type="transmembrane region" description="Helical" evidence="7">
    <location>
        <begin position="248"/>
        <end position="265"/>
    </location>
</feature>
<feature type="compositionally biased region" description="Polar residues" evidence="8">
    <location>
        <begin position="499"/>
        <end position="523"/>
    </location>
</feature>
<accession>A0A8B8CQF6</accession>
<evidence type="ECO:0000256" key="8">
    <source>
        <dbReference type="SAM" id="MobiDB-lite"/>
    </source>
</evidence>
<dbReference type="InterPro" id="IPR050895">
    <property type="entry name" value="XK-related_scramblase"/>
</dbReference>
<keyword evidence="3" id="KW-1003">Cell membrane</keyword>
<evidence type="ECO:0000256" key="6">
    <source>
        <dbReference type="ARBA" id="ARBA00023136"/>
    </source>
</evidence>
<name>A0A8B8CQF6_CRAVI</name>
<feature type="transmembrane region" description="Helical" evidence="7">
    <location>
        <begin position="150"/>
        <end position="170"/>
    </location>
</feature>
<evidence type="ECO:0000256" key="2">
    <source>
        <dbReference type="ARBA" id="ARBA00008789"/>
    </source>
</evidence>
<feature type="region of interest" description="Disordered" evidence="8">
    <location>
        <begin position="770"/>
        <end position="810"/>
    </location>
</feature>
<evidence type="ECO:0000256" key="5">
    <source>
        <dbReference type="ARBA" id="ARBA00022989"/>
    </source>
</evidence>
<feature type="region of interest" description="Disordered" evidence="8">
    <location>
        <begin position="1114"/>
        <end position="1168"/>
    </location>
</feature>
<comment type="subcellular location">
    <subcellularLocation>
        <location evidence="1">Cell membrane</location>
        <topology evidence="1">Multi-pass membrane protein</topology>
    </subcellularLocation>
    <subcellularLocation>
        <location evidence="7">Membrane</location>
        <topology evidence="7">Multi-pass membrane protein</topology>
    </subcellularLocation>
</comment>
<feature type="transmembrane region" description="Helical" evidence="7">
    <location>
        <begin position="310"/>
        <end position="329"/>
    </location>
</feature>
<evidence type="ECO:0000313" key="9">
    <source>
        <dbReference type="Proteomes" id="UP000694844"/>
    </source>
</evidence>
<evidence type="ECO:0000256" key="7">
    <source>
        <dbReference type="RuleBase" id="RU910716"/>
    </source>
</evidence>
<dbReference type="PANTHER" id="PTHR16024:SF28">
    <property type="entry name" value="XK-RELATED PROTEIN"/>
    <property type="match status" value="1"/>
</dbReference>
<protein>
    <recommendedName>
        <fullName evidence="7">XK-related protein</fullName>
    </recommendedName>
</protein>
<dbReference type="GO" id="GO:0005886">
    <property type="term" value="C:plasma membrane"/>
    <property type="evidence" value="ECO:0007669"/>
    <property type="project" value="UniProtKB-SubCell"/>
</dbReference>
<keyword evidence="5 7" id="KW-1133">Transmembrane helix</keyword>
<sequence length="1215" mass="136982">MYRRTFTLYDIFVTVLSFVSFILDVVTDVAVTVIFFLNGHAVWGAISLAFVALSTFAMQIFSFCWHVTDGTMTVQNFLMHAFFLAPLHRYWRVLKLGIKSRRTKSPDDLEAVYCANNDVCLLRLFESFLESAPQLLLQLYVIISFHHFDWLIGISTFFSLTSIAWSVSAYSDGLRLAYQTEYRRSGLTMLVHTLWQTAMLSGRVLAIVVFASHFQAWTFLVLGLHWLLMTAWITVQNADFGDTACEKRIFNAVSGFIYIFCFLNLKDGPSRTRMAIYYIITLIENSVLVIFWFVYKSENSPSWLTITTPTVIYGGFVLGSVMMCLYYCCCHPSMPKTQKEKELETNWFKRIARMKRQEPRNPFMNTSDSSFRISEWLTTSVNLSNCDRQNNSVQLSLNSSIPDVVPKKNPPRFLSGKSLSTYHRAPSIESSLQESVGNLTMESGRMSYVSANSTKQLISSNSKNSSSKIKTEINKAFSHDQASSVGLVMKFEDSPQSFHSIVNKSSGNSSNENLSFTSQNKKSYQMHEKTSPQSAQSWRDEKISGSGNSSLEFGEKKLSMSPLDPAKLWELSQQRMTLEYSTDFHNTAQQISQSTRENNSCHQNSQMVSPVHFHTRGTRSSSARTSHYSTTFSDSQYNSNSEVSGERCDGSYSYSNSSRMQFPSRGQSGTTDNAESSELSNFFADISSLHVPKSVHGRFISSVSDIVDPVNGSFPWPDDHEVFYDEGDISELIYKQNIMESLQGKSYMYHICPISDATQLGETPRRLSYNRPSNMDPFPFGDMTQRSTSLSRINTEKSTDDSGYHFSDEADDNLSRNSKSFKGMDSVFKCEDTANFNRAVIIDSASSAMSLMRSNHTEEGTTKRKSLLPGLSYLMSDSDTSYMDNCLEPASYLAGSPMQGEISVESCKILDSHTSSPNKKDSPLQVSTIDTSPQRFGRSVDLFNSSRLEMSDLETPKACLKPPSVPPLSRMEKLQVIELKESPYKFRERSQENFPYSSVNERERNQLHISDLSESPYKFRSKGSEHILPSTTNRKFYTIPEKQGEGMGAPNKQSKVHYKDKENRFVKENIFFTAPRPKNKKRKGRNAKSAAKHSQPKTHISAFKNSCYAYSDTDSDGDLPSDLSSRSQYGDESDQAFEFSPLKTSKTESRRPLKSLENSPTFSPIITPDRMNTEKVCNASGPIMKPCVSTPVPKSMNVGSDNSLFLVDEPSTIAV</sequence>
<feature type="compositionally biased region" description="Polar residues" evidence="8">
    <location>
        <begin position="652"/>
        <end position="675"/>
    </location>
</feature>
<dbReference type="Proteomes" id="UP000694844">
    <property type="component" value="Chromosome 2"/>
</dbReference>
<feature type="transmembrane region" description="Helical" evidence="7">
    <location>
        <begin position="277"/>
        <end position="295"/>
    </location>
</feature>
<evidence type="ECO:0000256" key="4">
    <source>
        <dbReference type="ARBA" id="ARBA00022692"/>
    </source>
</evidence>
<proteinExistence type="inferred from homology"/>
<feature type="compositionally biased region" description="Polar residues" evidence="8">
    <location>
        <begin position="784"/>
        <end position="793"/>
    </location>
</feature>
<dbReference type="AlphaFoldDB" id="A0A8B8CQF6"/>
<feature type="compositionally biased region" description="Basic and acidic residues" evidence="8">
    <location>
        <begin position="794"/>
        <end position="808"/>
    </location>
</feature>
<dbReference type="RefSeq" id="XP_022318010.1">
    <property type="nucleotide sequence ID" value="XM_022462302.1"/>
</dbReference>
<feature type="region of interest" description="Disordered" evidence="8">
    <location>
        <begin position="1072"/>
        <end position="1098"/>
    </location>
</feature>
<gene>
    <name evidence="10" type="primary">LOC111121156</name>
</gene>
<comment type="similarity">
    <text evidence="2 7">Belongs to the XK family.</text>
</comment>
<reference evidence="10" key="1">
    <citation type="submission" date="2025-08" db="UniProtKB">
        <authorList>
            <consortium name="RefSeq"/>
        </authorList>
    </citation>
    <scope>IDENTIFICATION</scope>
    <source>
        <tissue evidence="10">Whole sample</tissue>
    </source>
</reference>
<organism evidence="9 10">
    <name type="scientific">Crassostrea virginica</name>
    <name type="common">Eastern oyster</name>
    <dbReference type="NCBI Taxonomy" id="6565"/>
    <lineage>
        <taxon>Eukaryota</taxon>
        <taxon>Metazoa</taxon>
        <taxon>Spiralia</taxon>
        <taxon>Lophotrochozoa</taxon>
        <taxon>Mollusca</taxon>
        <taxon>Bivalvia</taxon>
        <taxon>Autobranchia</taxon>
        <taxon>Pteriomorphia</taxon>
        <taxon>Ostreida</taxon>
        <taxon>Ostreoidea</taxon>
        <taxon>Ostreidae</taxon>
        <taxon>Crassostrea</taxon>
    </lineage>
</organism>
<feature type="transmembrane region" description="Helical" evidence="7">
    <location>
        <begin position="12"/>
        <end position="37"/>
    </location>
</feature>
<feature type="region of interest" description="Disordered" evidence="8">
    <location>
        <begin position="588"/>
        <end position="675"/>
    </location>
</feature>
<keyword evidence="4 7" id="KW-0812">Transmembrane</keyword>
<feature type="compositionally biased region" description="Basic residues" evidence="8">
    <location>
        <begin position="1077"/>
        <end position="1096"/>
    </location>
</feature>
<feature type="compositionally biased region" description="Polar residues" evidence="8">
    <location>
        <begin position="627"/>
        <end position="643"/>
    </location>
</feature>
<keyword evidence="9" id="KW-1185">Reference proteome</keyword>
<feature type="transmembrane region" description="Helical" evidence="7">
    <location>
        <begin position="43"/>
        <end position="65"/>
    </location>
</feature>
<dbReference type="KEGG" id="cvn:111121156"/>